<dbReference type="Proteomes" id="UP000800038">
    <property type="component" value="Unassembled WGS sequence"/>
</dbReference>
<organism evidence="2 3">
    <name type="scientific">Clathrospora elynae</name>
    <dbReference type="NCBI Taxonomy" id="706981"/>
    <lineage>
        <taxon>Eukaryota</taxon>
        <taxon>Fungi</taxon>
        <taxon>Dikarya</taxon>
        <taxon>Ascomycota</taxon>
        <taxon>Pezizomycotina</taxon>
        <taxon>Dothideomycetes</taxon>
        <taxon>Pleosporomycetidae</taxon>
        <taxon>Pleosporales</taxon>
        <taxon>Diademaceae</taxon>
        <taxon>Clathrospora</taxon>
    </lineage>
</organism>
<gene>
    <name evidence="2" type="ORF">EJ02DRAFT_458281</name>
</gene>
<feature type="region of interest" description="Disordered" evidence="1">
    <location>
        <begin position="1"/>
        <end position="38"/>
    </location>
</feature>
<accession>A0A6A5SE32</accession>
<dbReference type="EMBL" id="ML976119">
    <property type="protein sequence ID" value="KAF1937970.1"/>
    <property type="molecule type" value="Genomic_DNA"/>
</dbReference>
<sequence length="56" mass="6211">MQNNLIAESLHAVEREGARAQSARRGKSGTRGEKAEGGEEVWLHKTKYIAHGAMYE</sequence>
<dbReference type="AlphaFoldDB" id="A0A6A5SE32"/>
<reference evidence="2" key="1">
    <citation type="journal article" date="2020" name="Stud. Mycol.">
        <title>101 Dothideomycetes genomes: a test case for predicting lifestyles and emergence of pathogens.</title>
        <authorList>
            <person name="Haridas S."/>
            <person name="Albert R."/>
            <person name="Binder M."/>
            <person name="Bloem J."/>
            <person name="Labutti K."/>
            <person name="Salamov A."/>
            <person name="Andreopoulos B."/>
            <person name="Baker S."/>
            <person name="Barry K."/>
            <person name="Bills G."/>
            <person name="Bluhm B."/>
            <person name="Cannon C."/>
            <person name="Castanera R."/>
            <person name="Culley D."/>
            <person name="Daum C."/>
            <person name="Ezra D."/>
            <person name="Gonzalez J."/>
            <person name="Henrissat B."/>
            <person name="Kuo A."/>
            <person name="Liang C."/>
            <person name="Lipzen A."/>
            <person name="Lutzoni F."/>
            <person name="Magnuson J."/>
            <person name="Mondo S."/>
            <person name="Nolan M."/>
            <person name="Ohm R."/>
            <person name="Pangilinan J."/>
            <person name="Park H.-J."/>
            <person name="Ramirez L."/>
            <person name="Alfaro M."/>
            <person name="Sun H."/>
            <person name="Tritt A."/>
            <person name="Yoshinaga Y."/>
            <person name="Zwiers L.-H."/>
            <person name="Turgeon B."/>
            <person name="Goodwin S."/>
            <person name="Spatafora J."/>
            <person name="Crous P."/>
            <person name="Grigoriev I."/>
        </authorList>
    </citation>
    <scope>NUCLEOTIDE SEQUENCE</scope>
    <source>
        <strain evidence="2">CBS 161.51</strain>
    </source>
</reference>
<evidence type="ECO:0000313" key="2">
    <source>
        <dbReference type="EMBL" id="KAF1937970.1"/>
    </source>
</evidence>
<protein>
    <submittedName>
        <fullName evidence="2">Uncharacterized protein</fullName>
    </submittedName>
</protein>
<evidence type="ECO:0000313" key="3">
    <source>
        <dbReference type="Proteomes" id="UP000800038"/>
    </source>
</evidence>
<keyword evidence="3" id="KW-1185">Reference proteome</keyword>
<proteinExistence type="predicted"/>
<evidence type="ECO:0000256" key="1">
    <source>
        <dbReference type="SAM" id="MobiDB-lite"/>
    </source>
</evidence>
<name>A0A6A5SE32_9PLEO</name>